<dbReference type="OrthoDB" id="24399at2157"/>
<gene>
    <name evidence="4" type="ORF">Mia14_0875</name>
</gene>
<organism evidence="4 5">
    <name type="scientific">Candidatus Mancarchaeum acidiphilum</name>
    <dbReference type="NCBI Taxonomy" id="1920749"/>
    <lineage>
        <taxon>Archaea</taxon>
        <taxon>Candidatus Micrarchaeota</taxon>
        <taxon>Candidatus Mancarchaeum</taxon>
    </lineage>
</organism>
<dbReference type="GO" id="GO:0003700">
    <property type="term" value="F:DNA-binding transcription factor activity"/>
    <property type="evidence" value="ECO:0007669"/>
    <property type="project" value="InterPro"/>
</dbReference>
<dbReference type="GO" id="GO:0005524">
    <property type="term" value="F:ATP binding"/>
    <property type="evidence" value="ECO:0007669"/>
    <property type="project" value="InterPro"/>
</dbReference>
<dbReference type="SUPFAM" id="SSF52540">
    <property type="entry name" value="P-loop containing nucleoside triphosphate hydrolases"/>
    <property type="match status" value="1"/>
</dbReference>
<evidence type="ECO:0000259" key="3">
    <source>
        <dbReference type="Pfam" id="PF03008"/>
    </source>
</evidence>
<dbReference type="InterPro" id="IPR011579">
    <property type="entry name" value="ATPase_dom"/>
</dbReference>
<dbReference type="Pfam" id="PF01022">
    <property type="entry name" value="HTH_5"/>
    <property type="match status" value="1"/>
</dbReference>
<reference evidence="4 5" key="1">
    <citation type="journal article" date="2017" name="Nat. Commun.">
        <title>'ARMAN' archaea depend on association with euryarchaeal host in culture and in situ.</title>
        <authorList>
            <person name="Golyshina O."/>
            <person name="Toshchakov S."/>
            <person name="Makarova K."/>
            <person name="Gavrilov S."/>
            <person name="Korzhenkov A."/>
            <person name="La Cono V."/>
            <person name="Arcadi E."/>
            <person name="Nechitaylo T."/>
            <person name="Ferrer M."/>
            <person name="Kublanov I."/>
            <person name="Wolf Y."/>
            <person name="Yakimov M."/>
            <person name="Golyshin P."/>
            <person name="Slesarev A."/>
            <person name="Kozyavkin S."/>
        </authorList>
    </citation>
    <scope>NUCLEOTIDE SEQUENCE [LARGE SCALE GENOMIC DNA]</scope>
    <source>
        <strain evidence="4 5">Mia14</strain>
    </source>
</reference>
<evidence type="ECO:0000313" key="4">
    <source>
        <dbReference type="EMBL" id="ASI14156.1"/>
    </source>
</evidence>
<dbReference type="AlphaFoldDB" id="A0A218NNZ1"/>
<dbReference type="PANTHER" id="PTHR34704:SF1">
    <property type="entry name" value="ATPASE"/>
    <property type="match status" value="1"/>
</dbReference>
<dbReference type="PANTHER" id="PTHR34704">
    <property type="entry name" value="ATPASE"/>
    <property type="match status" value="1"/>
</dbReference>
<feature type="domain" description="DUF234" evidence="3">
    <location>
        <begin position="320"/>
        <end position="415"/>
    </location>
</feature>
<evidence type="ECO:0000259" key="1">
    <source>
        <dbReference type="Pfam" id="PF01022"/>
    </source>
</evidence>
<dbReference type="Proteomes" id="UP000197679">
    <property type="component" value="Chromosome"/>
</dbReference>
<dbReference type="Gene3D" id="3.40.50.300">
    <property type="entry name" value="P-loop containing nucleotide triphosphate hydrolases"/>
    <property type="match status" value="1"/>
</dbReference>
<evidence type="ECO:0000313" key="5">
    <source>
        <dbReference type="Proteomes" id="UP000197679"/>
    </source>
</evidence>
<dbReference type="GeneID" id="33314418"/>
<name>A0A218NNZ1_9ARCH</name>
<dbReference type="InterPro" id="IPR036390">
    <property type="entry name" value="WH_DNA-bd_sf"/>
</dbReference>
<evidence type="ECO:0000259" key="2">
    <source>
        <dbReference type="Pfam" id="PF01637"/>
    </source>
</evidence>
<dbReference type="SUPFAM" id="SSF46785">
    <property type="entry name" value="Winged helix' DNA-binding domain"/>
    <property type="match status" value="1"/>
</dbReference>
<dbReference type="InterPro" id="IPR004256">
    <property type="entry name" value="DUF234"/>
</dbReference>
<keyword evidence="5" id="KW-1185">Reference proteome</keyword>
<sequence length="479" mass="55490">MSQQKFVDRIEEMKILERAMSAKGPSLFILYGRRRVGKTELISKFLGTRGVYFLATAEGDRENINSFKAIMSKFLGDESILMANFDDWHSLFTVLTSSSSFQAKARESKIIIVIDEFPYLIEANRAIPSVFQKVYDTVLREKNVMLILSGSSISMMENEVLSYRSPLYGRRTGQLQLRPLKFRYLSEFVNYGFEDLCNTYFVFGGIPDYLLKLDPDTGFWENVSKSIISKGAPLYEEADFLLRTEFREPRNYMLILRSISYGNHTLGEICAYSGLDKSMVSKYLDVLMSLGLVIPEKPFGASEKFKRRLNWISDPYLKFWFRYVLPHKSEIENSRNEEILKIIVDDFPTFAGEQFENLMKELILEGILGRSFDTVSRWWGRNESNKKGRDVEEIDIVAYSETRGELLFAECKWTNSPVPISIVEALRTKSETLRKQYPGKKYSYAVFSKSGFKWTLQEPISDVILMDLSDIEREIYKKT</sequence>
<dbReference type="InterPro" id="IPR011335">
    <property type="entry name" value="Restrct_endonuc-II-like"/>
</dbReference>
<feature type="domain" description="HTH arsR-type" evidence="1">
    <location>
        <begin position="255"/>
        <end position="293"/>
    </location>
</feature>
<proteinExistence type="predicted"/>
<dbReference type="Pfam" id="PF01637">
    <property type="entry name" value="ATPase_2"/>
    <property type="match status" value="1"/>
</dbReference>
<feature type="domain" description="ATPase" evidence="2">
    <location>
        <begin position="6"/>
        <end position="212"/>
    </location>
</feature>
<dbReference type="RefSeq" id="WP_088820450.1">
    <property type="nucleotide sequence ID" value="NZ_CP019964.1"/>
</dbReference>
<dbReference type="InterPro" id="IPR027417">
    <property type="entry name" value="P-loop_NTPase"/>
</dbReference>
<protein>
    <submittedName>
        <fullName evidence="4">AAA+ superfamily ATPase fused to HTH and RecB nuclease domains</fullName>
    </submittedName>
</protein>
<dbReference type="KEGG" id="marh:Mia14_0875"/>
<accession>A0A218NNZ1</accession>
<dbReference type="SUPFAM" id="SSF52980">
    <property type="entry name" value="Restriction endonuclease-like"/>
    <property type="match status" value="1"/>
</dbReference>
<dbReference type="Pfam" id="PF03008">
    <property type="entry name" value="DUF234"/>
    <property type="match status" value="1"/>
</dbReference>
<dbReference type="InterPro" id="IPR001845">
    <property type="entry name" value="HTH_ArsR_DNA-bd_dom"/>
</dbReference>
<dbReference type="EMBL" id="CP019964">
    <property type="protein sequence ID" value="ASI14156.1"/>
    <property type="molecule type" value="Genomic_DNA"/>
</dbReference>